<keyword evidence="2" id="KW-0288">FMN</keyword>
<keyword evidence="5" id="KW-1185">Reference proteome</keyword>
<dbReference type="InterPro" id="IPR051796">
    <property type="entry name" value="ISF_SsuE-like"/>
</dbReference>
<proteinExistence type="predicted"/>
<dbReference type="PANTHER" id="PTHR43278">
    <property type="entry name" value="NAD(P)H-DEPENDENT FMN-CONTAINING OXIDOREDUCTASE YWQN-RELATED"/>
    <property type="match status" value="1"/>
</dbReference>
<evidence type="ECO:0000256" key="2">
    <source>
        <dbReference type="ARBA" id="ARBA00022643"/>
    </source>
</evidence>
<comment type="caution">
    <text evidence="4">The sequence shown here is derived from an EMBL/GenBank/DDBJ whole genome shotgun (WGS) entry which is preliminary data.</text>
</comment>
<protein>
    <submittedName>
        <fullName evidence="4">Flavodoxin family protein</fullName>
    </submittedName>
</protein>
<dbReference type="AlphaFoldDB" id="A0A937K5R1"/>
<reference evidence="4" key="1">
    <citation type="submission" date="2021-01" db="EMBL/GenBank/DDBJ databases">
        <title>Genome public.</title>
        <authorList>
            <person name="Liu C."/>
            <person name="Sun Q."/>
        </authorList>
    </citation>
    <scope>NUCLEOTIDE SEQUENCE</scope>
    <source>
        <strain evidence="4">YIM B02565</strain>
    </source>
</reference>
<dbReference type="GO" id="GO:0016491">
    <property type="term" value="F:oxidoreductase activity"/>
    <property type="evidence" value="ECO:0007669"/>
    <property type="project" value="InterPro"/>
</dbReference>
<dbReference type="PANTHER" id="PTHR43278:SF2">
    <property type="entry name" value="IRON-SULFUR FLAVOPROTEIN"/>
    <property type="match status" value="1"/>
</dbReference>
<feature type="domain" description="NADPH-dependent FMN reductase-like" evidence="3">
    <location>
        <begin position="1"/>
        <end position="150"/>
    </location>
</feature>
<accession>A0A937K5R1</accession>
<keyword evidence="1" id="KW-0285">Flavoprotein</keyword>
<dbReference type="Pfam" id="PF03358">
    <property type="entry name" value="FMN_red"/>
    <property type="match status" value="1"/>
</dbReference>
<dbReference type="InterPro" id="IPR005025">
    <property type="entry name" value="FMN_Rdtase-like_dom"/>
</dbReference>
<evidence type="ECO:0000259" key="3">
    <source>
        <dbReference type="Pfam" id="PF03358"/>
    </source>
</evidence>
<evidence type="ECO:0000313" key="4">
    <source>
        <dbReference type="EMBL" id="MBL4933329.1"/>
    </source>
</evidence>
<dbReference type="Gene3D" id="3.40.50.360">
    <property type="match status" value="1"/>
</dbReference>
<dbReference type="RefSeq" id="WP_202768745.1">
    <property type="nucleotide sequence ID" value="NZ_JAESWA010000023.1"/>
</dbReference>
<dbReference type="Proteomes" id="UP000623681">
    <property type="component" value="Unassembled WGS sequence"/>
</dbReference>
<sequence>MKILTIIGSPKGKGNTYDTALKVETTLKKINDKIEFEYLYLKDVNLLPCKGCFQCFLKGEQFCPLKDDRELIERKMVEADGVIFATPVYAYNLTWLMKSFIDRFAYVCHRPRFHNKKAMVIVTTGAVGLDFVLFNLAQAVGTWGYSVVSKLGVMYPPEKILEEQERKLRKKTEKNIKKAATKFYFALKENKVKKPNFLNVLAFRLQKDAFSRKDQNLADYKYWKGKGWIEKETKFYYSVKINIIIRVITSIIAKIVIAKNPKPEINTNN</sequence>
<evidence type="ECO:0000313" key="5">
    <source>
        <dbReference type="Proteomes" id="UP000623681"/>
    </source>
</evidence>
<evidence type="ECO:0000256" key="1">
    <source>
        <dbReference type="ARBA" id="ARBA00022630"/>
    </source>
</evidence>
<dbReference type="InterPro" id="IPR029039">
    <property type="entry name" value="Flavoprotein-like_sf"/>
</dbReference>
<dbReference type="SUPFAM" id="SSF52218">
    <property type="entry name" value="Flavoproteins"/>
    <property type="match status" value="1"/>
</dbReference>
<dbReference type="EMBL" id="JAESWA010000023">
    <property type="protein sequence ID" value="MBL4933329.1"/>
    <property type="molecule type" value="Genomic_DNA"/>
</dbReference>
<gene>
    <name evidence="4" type="ORF">JK634_16055</name>
</gene>
<name>A0A937K5R1_9CLOT</name>
<organism evidence="4 5">
    <name type="scientific">Clostridium paridis</name>
    <dbReference type="NCBI Taxonomy" id="2803863"/>
    <lineage>
        <taxon>Bacteria</taxon>
        <taxon>Bacillati</taxon>
        <taxon>Bacillota</taxon>
        <taxon>Clostridia</taxon>
        <taxon>Eubacteriales</taxon>
        <taxon>Clostridiaceae</taxon>
        <taxon>Clostridium</taxon>
    </lineage>
</organism>